<comment type="function">
    <text evidence="2">One of several proteins that assist in the late maturation steps of the functional core of the 30S ribosomal subunit. Associates with free 30S ribosomal subunits (but not with 30S subunits that are part of 70S ribosomes or polysomes). Required for efficient processing of 16S rRNA. May interact with the 5'-terminal helix region of 16S rRNA.</text>
</comment>
<dbReference type="GO" id="GO:0030490">
    <property type="term" value="P:maturation of SSU-rRNA"/>
    <property type="evidence" value="ECO:0007669"/>
    <property type="project" value="UniProtKB-UniRule"/>
</dbReference>
<dbReference type="EMBL" id="CP012333">
    <property type="protein sequence ID" value="AKV01521.1"/>
    <property type="molecule type" value="Genomic_DNA"/>
</dbReference>
<reference evidence="3 4" key="1">
    <citation type="submission" date="2015-08" db="EMBL/GenBank/DDBJ databases">
        <authorList>
            <person name="Babu N.S."/>
            <person name="Beckwith C.J."/>
            <person name="Beseler K.G."/>
            <person name="Brison A."/>
            <person name="Carone J.V."/>
            <person name="Caskin T.P."/>
            <person name="Diamond M."/>
            <person name="Durham M.E."/>
            <person name="Foxe J.M."/>
            <person name="Go M."/>
            <person name="Henderson B.A."/>
            <person name="Jones I.B."/>
            <person name="McGettigan J.A."/>
            <person name="Micheletti S.J."/>
            <person name="Nasrallah M.E."/>
            <person name="Ortiz D."/>
            <person name="Piller C.R."/>
            <person name="Privatt S.R."/>
            <person name="Schneider S.L."/>
            <person name="Sharp S."/>
            <person name="Smith T.C."/>
            <person name="Stanton J.D."/>
            <person name="Ullery H.E."/>
            <person name="Wilson R.J."/>
            <person name="Serrano M.G."/>
            <person name="Buck G."/>
            <person name="Lee V."/>
            <person name="Wang Y."/>
            <person name="Carvalho R."/>
            <person name="Voegtly L."/>
            <person name="Shi R."/>
            <person name="Duckworth R."/>
            <person name="Johnson A."/>
            <person name="Loviza R."/>
            <person name="Walstead R."/>
            <person name="Shah Z."/>
            <person name="Kiflezghi M."/>
            <person name="Wade K."/>
            <person name="Ball S.L."/>
            <person name="Bradley K.W."/>
            <person name="Asai D.J."/>
            <person name="Bowman C.A."/>
            <person name="Russell D.A."/>
            <person name="Pope W.H."/>
            <person name="Jacobs-Sera D."/>
            <person name="Hendrix R.W."/>
            <person name="Hatfull G.F."/>
        </authorList>
    </citation>
    <scope>NUCLEOTIDE SEQUENCE [LARGE SCALE GENOMIC DNA]</scope>
    <source>
        <strain evidence="3 4">DSM 27648</strain>
    </source>
</reference>
<dbReference type="InterPro" id="IPR000238">
    <property type="entry name" value="RbfA"/>
</dbReference>
<dbReference type="Pfam" id="PF02033">
    <property type="entry name" value="RBFA"/>
    <property type="match status" value="1"/>
</dbReference>
<comment type="subunit">
    <text evidence="2">Monomer. Binds 30S ribosomal subunits, but not 50S ribosomal subunits or 70S ribosomes.</text>
</comment>
<evidence type="ECO:0000313" key="4">
    <source>
        <dbReference type="Proteomes" id="UP000064967"/>
    </source>
</evidence>
<dbReference type="PROSITE" id="PS01319">
    <property type="entry name" value="RBFA"/>
    <property type="match status" value="1"/>
</dbReference>
<keyword evidence="2" id="KW-0963">Cytoplasm</keyword>
<organism evidence="3 4">
    <name type="scientific">Labilithrix luteola</name>
    <dbReference type="NCBI Taxonomy" id="1391654"/>
    <lineage>
        <taxon>Bacteria</taxon>
        <taxon>Pseudomonadati</taxon>
        <taxon>Myxococcota</taxon>
        <taxon>Polyangia</taxon>
        <taxon>Polyangiales</taxon>
        <taxon>Labilitrichaceae</taxon>
        <taxon>Labilithrix</taxon>
    </lineage>
</organism>
<proteinExistence type="inferred from homology"/>
<evidence type="ECO:0000256" key="2">
    <source>
        <dbReference type="HAMAP-Rule" id="MF_00003"/>
    </source>
</evidence>
<comment type="similarity">
    <text evidence="2">Belongs to the RbfA family.</text>
</comment>
<keyword evidence="1 2" id="KW-0690">Ribosome biogenesis</keyword>
<name>A0A0K1Q6R1_9BACT</name>
<dbReference type="KEGG" id="llu:AKJ09_08184"/>
<dbReference type="GO" id="GO:0005737">
    <property type="term" value="C:cytoplasm"/>
    <property type="evidence" value="ECO:0007669"/>
    <property type="project" value="UniProtKB-SubCell"/>
</dbReference>
<gene>
    <name evidence="2" type="primary">rbfA</name>
    <name evidence="3" type="ORF">AKJ09_08184</name>
</gene>
<dbReference type="SUPFAM" id="SSF89919">
    <property type="entry name" value="Ribosome-binding factor A, RbfA"/>
    <property type="match status" value="1"/>
</dbReference>
<evidence type="ECO:0000256" key="1">
    <source>
        <dbReference type="ARBA" id="ARBA00022517"/>
    </source>
</evidence>
<keyword evidence="4" id="KW-1185">Reference proteome</keyword>
<protein>
    <recommendedName>
        <fullName evidence="2">Ribosome-binding factor A</fullName>
    </recommendedName>
</protein>
<dbReference type="InterPro" id="IPR020053">
    <property type="entry name" value="Ribosome-bd_factorA_CS"/>
</dbReference>
<dbReference type="InterPro" id="IPR023799">
    <property type="entry name" value="RbfA_dom_sf"/>
</dbReference>
<evidence type="ECO:0000313" key="3">
    <source>
        <dbReference type="EMBL" id="AKV01521.1"/>
    </source>
</evidence>
<accession>A0A0K1Q6R1</accession>
<dbReference type="Proteomes" id="UP000064967">
    <property type="component" value="Chromosome"/>
</dbReference>
<sequence length="152" mass="17140">MAERESFFVRRAIYEARRAWSRFVMRRDGHDEQGAAGYRHARLQGILFEELSALLRDDVSDPTLNGVRITSVVLSVDYRNARVHFAAPQVSDAAVDRAGLERGLARATPFLRARLAEGLDLKRIPELRFVFDGAVPPQAEEESREGRSPCSE</sequence>
<dbReference type="STRING" id="1391654.AKJ09_08184"/>
<dbReference type="HAMAP" id="MF_00003">
    <property type="entry name" value="RbfA"/>
    <property type="match status" value="1"/>
</dbReference>
<dbReference type="Gene3D" id="3.30.300.20">
    <property type="match status" value="1"/>
</dbReference>
<comment type="subcellular location">
    <subcellularLocation>
        <location evidence="2">Cytoplasm</location>
    </subcellularLocation>
</comment>
<dbReference type="AlphaFoldDB" id="A0A0K1Q6R1"/>
<dbReference type="InterPro" id="IPR015946">
    <property type="entry name" value="KH_dom-like_a/b"/>
</dbReference>